<dbReference type="EMBL" id="CP002101">
    <property type="protein sequence ID" value="AEH60054.1"/>
    <property type="molecule type" value="Genomic_DNA"/>
</dbReference>
<accession>F7XN96</accession>
<dbReference type="OrthoDB" id="3321at2157"/>
<evidence type="ECO:0000256" key="5">
    <source>
        <dbReference type="ARBA" id="ARBA00022962"/>
    </source>
</evidence>
<dbReference type="KEGG" id="mzh:Mzhil_0174"/>
<evidence type="ECO:0000256" key="7">
    <source>
        <dbReference type="ARBA" id="ARBA00023239"/>
    </source>
</evidence>
<dbReference type="Gene3D" id="3.40.50.880">
    <property type="match status" value="1"/>
</dbReference>
<comment type="catalytic activity">
    <reaction evidence="8">
        <text>chorismate + L-glutamine = anthranilate + pyruvate + L-glutamate + H(+)</text>
        <dbReference type="Rhea" id="RHEA:21732"/>
        <dbReference type="ChEBI" id="CHEBI:15361"/>
        <dbReference type="ChEBI" id="CHEBI:15378"/>
        <dbReference type="ChEBI" id="CHEBI:16567"/>
        <dbReference type="ChEBI" id="CHEBI:29748"/>
        <dbReference type="ChEBI" id="CHEBI:29985"/>
        <dbReference type="ChEBI" id="CHEBI:58359"/>
        <dbReference type="EC" id="4.1.3.27"/>
    </reaction>
</comment>
<evidence type="ECO:0000256" key="2">
    <source>
        <dbReference type="ARBA" id="ARBA00012266"/>
    </source>
</evidence>
<evidence type="ECO:0000313" key="11">
    <source>
        <dbReference type="Proteomes" id="UP000006622"/>
    </source>
</evidence>
<keyword evidence="5 10" id="KW-0315">Glutamine amidotransferase</keyword>
<comment type="pathway">
    <text evidence="1">Amino-acid biosynthesis; L-tryptophan biosynthesis; L-tryptophan from chorismate: step 1/5.</text>
</comment>
<reference evidence="10 11" key="1">
    <citation type="submission" date="2010-07" db="EMBL/GenBank/DDBJ databases">
        <title>The complete genome of Methanosalsum zhilinae DSM 4017.</title>
        <authorList>
            <consortium name="US DOE Joint Genome Institute (JGI-PGF)"/>
            <person name="Lucas S."/>
            <person name="Copeland A."/>
            <person name="Lapidus A."/>
            <person name="Glavina del Rio T."/>
            <person name="Dalin E."/>
            <person name="Tice H."/>
            <person name="Bruce D."/>
            <person name="Goodwin L."/>
            <person name="Pitluck S."/>
            <person name="Kyrpides N."/>
            <person name="Mavromatis K."/>
            <person name="Ovchinnikova G."/>
            <person name="Daligault H."/>
            <person name="Detter J.C."/>
            <person name="Han C."/>
            <person name="Tapia R."/>
            <person name="Larimer F."/>
            <person name="Land M."/>
            <person name="Hauser L."/>
            <person name="Markowitz V."/>
            <person name="Cheng J.-F."/>
            <person name="Hugenholtz P."/>
            <person name="Woyke T."/>
            <person name="Wu D."/>
            <person name="Spring S."/>
            <person name="Schueler E."/>
            <person name="Brambilla E."/>
            <person name="Klenk H.-P."/>
            <person name="Eisen J.A."/>
        </authorList>
    </citation>
    <scope>NUCLEOTIDE SEQUENCE [LARGE SCALE GENOMIC DNA]</scope>
    <source>
        <strain evidence="11">DSM 4017 / NBRC 107636 / OCM 62 / WeN5</strain>
    </source>
</reference>
<dbReference type="Proteomes" id="UP000006622">
    <property type="component" value="Chromosome"/>
</dbReference>
<evidence type="ECO:0000256" key="4">
    <source>
        <dbReference type="ARBA" id="ARBA00022822"/>
    </source>
</evidence>
<dbReference type="GO" id="GO:0005829">
    <property type="term" value="C:cytosol"/>
    <property type="evidence" value="ECO:0007669"/>
    <property type="project" value="TreeGrafter"/>
</dbReference>
<keyword evidence="10" id="KW-0808">Transferase</keyword>
<keyword evidence="11" id="KW-1185">Reference proteome</keyword>
<evidence type="ECO:0000259" key="9">
    <source>
        <dbReference type="Pfam" id="PF00117"/>
    </source>
</evidence>
<evidence type="ECO:0000256" key="3">
    <source>
        <dbReference type="ARBA" id="ARBA00022605"/>
    </source>
</evidence>
<evidence type="ECO:0000256" key="8">
    <source>
        <dbReference type="ARBA" id="ARBA00047683"/>
    </source>
</evidence>
<dbReference type="RefSeq" id="WP_013897493.1">
    <property type="nucleotide sequence ID" value="NC_015676.1"/>
</dbReference>
<feature type="domain" description="Glutamine amidotransferase" evidence="9">
    <location>
        <begin position="5"/>
        <end position="187"/>
    </location>
</feature>
<evidence type="ECO:0000256" key="6">
    <source>
        <dbReference type="ARBA" id="ARBA00023141"/>
    </source>
</evidence>
<dbReference type="InterPro" id="IPR006221">
    <property type="entry name" value="TrpG/PapA_dom"/>
</dbReference>
<proteinExistence type="predicted"/>
<dbReference type="PRINTS" id="PR00096">
    <property type="entry name" value="GATASE"/>
</dbReference>
<dbReference type="SUPFAM" id="SSF52317">
    <property type="entry name" value="Class I glutamine amidotransferase-like"/>
    <property type="match status" value="1"/>
</dbReference>
<dbReference type="AlphaFoldDB" id="F7XN96"/>
<evidence type="ECO:0000313" key="10">
    <source>
        <dbReference type="EMBL" id="AEH60054.1"/>
    </source>
</evidence>
<dbReference type="PRINTS" id="PR00097">
    <property type="entry name" value="ANTSNTHASEII"/>
</dbReference>
<dbReference type="HOGENOM" id="CLU_014340_1_2_2"/>
<dbReference type="GO" id="GO:0000162">
    <property type="term" value="P:L-tryptophan biosynthetic process"/>
    <property type="evidence" value="ECO:0007669"/>
    <property type="project" value="UniProtKB-KW"/>
</dbReference>
<dbReference type="STRING" id="679901.Mzhil_0174"/>
<dbReference type="GO" id="GO:0004049">
    <property type="term" value="F:anthranilate synthase activity"/>
    <property type="evidence" value="ECO:0007669"/>
    <property type="project" value="UniProtKB-EC"/>
</dbReference>
<dbReference type="PRINTS" id="PR00099">
    <property type="entry name" value="CPSGATASE"/>
</dbReference>
<sequence length="198" mass="21733">MKVLFINNRDSFVWNLVDYFSILNAETVVVSNTVSIRDIESMQPDAIVISPGPGSPENPEDTGNCIPIIEHFTARMPILGVCLGHQAINTAFGGRTGHSKAGPVHGKECTINHNGSPLFKDIQDPFISARYHSLAIEILAPDIEVIARSEDGIIMGIAHRKYAVYGVQFHPESILTPDGMTVIRNFLDLVRQSKPLSE</sequence>
<keyword evidence="6" id="KW-0057">Aromatic amino acid biosynthesis</keyword>
<dbReference type="GO" id="GO:0016740">
    <property type="term" value="F:transferase activity"/>
    <property type="evidence" value="ECO:0007669"/>
    <property type="project" value="UniProtKB-KW"/>
</dbReference>
<dbReference type="InterPro" id="IPR050472">
    <property type="entry name" value="Anth_synth/Amidotransfase"/>
</dbReference>
<organism evidence="10 11">
    <name type="scientific">Methanosalsum zhilinae (strain DSM 4017 / NBRC 107636 / OCM 62 / WeN5)</name>
    <name type="common">Methanohalophilus zhilinae</name>
    <dbReference type="NCBI Taxonomy" id="679901"/>
    <lineage>
        <taxon>Archaea</taxon>
        <taxon>Methanobacteriati</taxon>
        <taxon>Methanobacteriota</taxon>
        <taxon>Stenosarchaea group</taxon>
        <taxon>Methanomicrobia</taxon>
        <taxon>Methanosarcinales</taxon>
        <taxon>Methanosarcinaceae</taxon>
        <taxon>Methanosalsum</taxon>
    </lineage>
</organism>
<dbReference type="Pfam" id="PF00117">
    <property type="entry name" value="GATase"/>
    <property type="match status" value="1"/>
</dbReference>
<dbReference type="EC" id="4.1.3.27" evidence="2"/>
<dbReference type="GeneID" id="10821771"/>
<dbReference type="PROSITE" id="PS51273">
    <property type="entry name" value="GATASE_TYPE_1"/>
    <property type="match status" value="1"/>
</dbReference>
<dbReference type="PANTHER" id="PTHR43418">
    <property type="entry name" value="MULTIFUNCTIONAL TRYPTOPHAN BIOSYNTHESIS PROTEIN-RELATED"/>
    <property type="match status" value="1"/>
</dbReference>
<dbReference type="InterPro" id="IPR029062">
    <property type="entry name" value="Class_I_gatase-like"/>
</dbReference>
<protein>
    <recommendedName>
        <fullName evidence="2">anthranilate synthase</fullName>
        <ecNumber evidence="2">4.1.3.27</ecNumber>
    </recommendedName>
</protein>
<name>F7XN96_METZD</name>
<dbReference type="FunFam" id="3.40.50.880:FF:000003">
    <property type="entry name" value="Anthranilate synthase component II"/>
    <property type="match status" value="1"/>
</dbReference>
<keyword evidence="4" id="KW-0822">Tryptophan biosynthesis</keyword>
<dbReference type="CDD" id="cd01743">
    <property type="entry name" value="GATase1_Anthranilate_Synthase"/>
    <property type="match status" value="1"/>
</dbReference>
<gene>
    <name evidence="10" type="ordered locus">Mzhil_0174</name>
</gene>
<dbReference type="MEROPS" id="C26.959"/>
<dbReference type="PANTHER" id="PTHR43418:SF4">
    <property type="entry name" value="MULTIFUNCTIONAL TRYPTOPHAN BIOSYNTHESIS PROTEIN"/>
    <property type="match status" value="1"/>
</dbReference>
<evidence type="ECO:0000256" key="1">
    <source>
        <dbReference type="ARBA" id="ARBA00004873"/>
    </source>
</evidence>
<keyword evidence="7" id="KW-0456">Lyase</keyword>
<dbReference type="InterPro" id="IPR017926">
    <property type="entry name" value="GATASE"/>
</dbReference>
<keyword evidence="3" id="KW-0028">Amino-acid biosynthesis</keyword>
<dbReference type="NCBIfam" id="TIGR00566">
    <property type="entry name" value="trpG_papA"/>
    <property type="match status" value="1"/>
</dbReference>